<dbReference type="Pfam" id="PF01420">
    <property type="entry name" value="Methylase_S"/>
    <property type="match status" value="2"/>
</dbReference>
<keyword evidence="6" id="KW-1185">Reference proteome</keyword>
<dbReference type="InterPro" id="IPR000055">
    <property type="entry name" value="Restrct_endonuc_typeI_TRD"/>
</dbReference>
<organism evidence="5 6">
    <name type="scientific">Hassallia byssoidea VB512170</name>
    <dbReference type="NCBI Taxonomy" id="1304833"/>
    <lineage>
        <taxon>Bacteria</taxon>
        <taxon>Bacillati</taxon>
        <taxon>Cyanobacteriota</taxon>
        <taxon>Cyanophyceae</taxon>
        <taxon>Nostocales</taxon>
        <taxon>Tolypothrichaceae</taxon>
        <taxon>Hassallia</taxon>
    </lineage>
</organism>
<sequence length="454" mass="51625">MLKLTFKQTPAELMVRAASTIIFNTLNQLHYPSVALSELAENPQYGFTASASIEEVGAKFVRITDLKDGGMNWDTVPYCKCDEPEKYLIYPNDILFARTGATTGKTHLVKEAPYAVFASYLIRIRPKPLVEPEYLYSFFQSDAYWTQILDEKEGSAQPNVNGQKLMKILVPMVDSEIQSAISNFLEVVRKRQDGSFEELPELPPPLEQQRRIMTRVEELVGKVEEVRSLRQQALEETELLTGVTISHLFQNSQEKAWIQGKLGDYVIDDCYGTSEKTNDDKLATPILRMGNIQKGCLDLRDLKYLHLNDKERERLLLKKGDILVNRTNSAELVGKCAVFEVEGEYAFASYIIRLRLDQSKAEPRLVAAYINSPSGRAYMFSERKQMTGQANVNAQKLKAMPISLPSLSEQRRIVAYLDELQTKKDTMKRMREQAMKELDALLPSILDKAFKGEL</sequence>
<dbReference type="SUPFAM" id="SSF116734">
    <property type="entry name" value="DNA methylase specificity domain"/>
    <property type="match status" value="2"/>
</dbReference>
<keyword evidence="2" id="KW-0680">Restriction system</keyword>
<evidence type="ECO:0000313" key="6">
    <source>
        <dbReference type="Proteomes" id="UP000031549"/>
    </source>
</evidence>
<feature type="domain" description="Type I restriction modification DNA specificity" evidence="4">
    <location>
        <begin position="274"/>
        <end position="431"/>
    </location>
</feature>
<name>A0A846HIK1_9CYAN</name>
<dbReference type="EMBL" id="JTCM02000161">
    <property type="protein sequence ID" value="NEU77186.1"/>
    <property type="molecule type" value="Genomic_DNA"/>
</dbReference>
<reference evidence="5 6" key="1">
    <citation type="journal article" date="2015" name="Genome Announc.">
        <title>Draft Genome Sequence of Cyanobacterium Hassallia byssoidea Strain VB512170, Isolated from Monuments in India.</title>
        <authorList>
            <person name="Singh D."/>
            <person name="Chandrababunaidu M.M."/>
            <person name="Panda A."/>
            <person name="Sen D."/>
            <person name="Bhattacharyya S."/>
            <person name="Adhikary S.P."/>
            <person name="Tripathy S."/>
        </authorList>
    </citation>
    <scope>NUCLEOTIDE SEQUENCE [LARGE SCALE GENOMIC DNA]</scope>
    <source>
        <strain evidence="5 6">VB512170</strain>
    </source>
</reference>
<dbReference type="Gene3D" id="3.90.220.20">
    <property type="entry name" value="DNA methylase specificity domains"/>
    <property type="match status" value="2"/>
</dbReference>
<comment type="similarity">
    <text evidence="1">Belongs to the type-I restriction system S methylase family.</text>
</comment>
<evidence type="ECO:0000256" key="3">
    <source>
        <dbReference type="ARBA" id="ARBA00023125"/>
    </source>
</evidence>
<dbReference type="AlphaFoldDB" id="A0A846HIK1"/>
<gene>
    <name evidence="5" type="ORF">PI95_032995</name>
</gene>
<dbReference type="RefSeq" id="WP_039740006.1">
    <property type="nucleotide sequence ID" value="NZ_JTCM02000161.1"/>
</dbReference>
<comment type="caution">
    <text evidence="5">The sequence shown here is derived from an EMBL/GenBank/DDBJ whole genome shotgun (WGS) entry which is preliminary data.</text>
</comment>
<protein>
    <recommendedName>
        <fullName evidence="4">Type I restriction modification DNA specificity domain-containing protein</fullName>
    </recommendedName>
</protein>
<evidence type="ECO:0000259" key="4">
    <source>
        <dbReference type="Pfam" id="PF01420"/>
    </source>
</evidence>
<dbReference type="CDD" id="cd17524">
    <property type="entry name" value="RMtype1_S_EcoUTORF5051P-TRD2-CR2_like"/>
    <property type="match status" value="1"/>
</dbReference>
<dbReference type="PANTHER" id="PTHR30408:SF12">
    <property type="entry name" value="TYPE I RESTRICTION ENZYME MJAVIII SPECIFICITY SUBUNIT"/>
    <property type="match status" value="1"/>
</dbReference>
<dbReference type="GO" id="GO:0009307">
    <property type="term" value="P:DNA restriction-modification system"/>
    <property type="evidence" value="ECO:0007669"/>
    <property type="project" value="UniProtKB-KW"/>
</dbReference>
<evidence type="ECO:0000313" key="5">
    <source>
        <dbReference type="EMBL" id="NEU77186.1"/>
    </source>
</evidence>
<keyword evidence="3" id="KW-0238">DNA-binding</keyword>
<dbReference type="InterPro" id="IPR044946">
    <property type="entry name" value="Restrct_endonuc_typeI_TRD_sf"/>
</dbReference>
<proteinExistence type="inferred from homology"/>
<evidence type="ECO:0000256" key="1">
    <source>
        <dbReference type="ARBA" id="ARBA00010923"/>
    </source>
</evidence>
<dbReference type="PANTHER" id="PTHR30408">
    <property type="entry name" value="TYPE-1 RESTRICTION ENZYME ECOKI SPECIFICITY PROTEIN"/>
    <property type="match status" value="1"/>
</dbReference>
<dbReference type="InterPro" id="IPR052021">
    <property type="entry name" value="Type-I_RS_S_subunit"/>
</dbReference>
<dbReference type="CDD" id="cd17521">
    <property type="entry name" value="RMtype1_S_Sau13435ORF2165P_TRD2-CR2_like"/>
    <property type="match status" value="1"/>
</dbReference>
<evidence type="ECO:0000256" key="2">
    <source>
        <dbReference type="ARBA" id="ARBA00022747"/>
    </source>
</evidence>
<accession>A0A846HIK1</accession>
<dbReference type="GO" id="GO:0003677">
    <property type="term" value="F:DNA binding"/>
    <property type="evidence" value="ECO:0007669"/>
    <property type="project" value="UniProtKB-KW"/>
</dbReference>
<feature type="domain" description="Type I restriction modification DNA specificity" evidence="4">
    <location>
        <begin position="81"/>
        <end position="190"/>
    </location>
</feature>
<dbReference type="Proteomes" id="UP000031549">
    <property type="component" value="Unassembled WGS sequence"/>
</dbReference>